<dbReference type="GO" id="GO:0000278">
    <property type="term" value="P:mitotic cell cycle"/>
    <property type="evidence" value="ECO:0007669"/>
    <property type="project" value="TreeGrafter"/>
</dbReference>
<feature type="region of interest" description="Disordered" evidence="6">
    <location>
        <begin position="152"/>
        <end position="171"/>
    </location>
</feature>
<sequence>MATNICMDMNKNIKELIAKISGYEEGTEPFNQIYKYFVTQINKHNTMYFLNKKEVDQNISGMADKFNFHGFPAQAEALLETYNNYTATSLSTPELMNRLNVVKFLLCMSERPTQKFLENPERYVIHREEKRAEINWAQYLREGIEDWAPAYESSDSSSSFEEEAQNTEVKGNSPQLPLIIDQIVEPDVVTDFRTCREQLLNTIQHTWYNVGYYFDAPYSDHKEANLGLLWERFLKEQTMGLVAIQKSTILSEYKVIREILWQLFVQHDSAVFYFEGNELKPRYDVTISSMRSKCFHSFLEKQFMPYIRIMEDFRQFFKSMGVIVDGYYSESAPDTYRSYASCLENLIGPIKKKLVHLEETVREQESTYTLITLATDLKEIFEPILLLHKIHTEVVINMDSHSNLECAIILISRLHNSLQCSVNNLDQNLRLTLFLESLYHYFTIVDSWLMKNEFVDYTGEFPIACSSDIDGDNHEIQESEVNQAARSSISDSSTYSHRLGFGVNDEPVFCEESGIIKIIREHALQIGRNLHLLRILGKYSLLKAYDETIHEEFIRKSLEKLGNFFNIDISDISSKSEPSKLLDIDPRYKNPIILDGRDKDFSDMEKLENLVDISDGFLMAAFEDFFIDKPTQDEHPGFSLFEKVSKVTPSFFPVINFFEKIFKEILDERFTVSGLVLKELLVEKYLLEKQLEFLRHVYLFFDDLIFPFYKKLFEYTSMPKKSWGNVLRLTSNLRDILVDIYPEFYQKCSVFVGDGWMLKADPLETCDMVKIKYEIEWPLNIVIDSKQMELYKQVFQFILKLKWGLYTVNHLMFTDIEPKKRHKWKSSTTVACKLKYLRFCLTNILNSIQHYVFSFILLKNLQTFELEFTKASDFLTIVSSHADFVNETYSMIMEINDSGTAFSDLLLCIRYLKSMWTNPSQITLEKLSDADRLYTSSYNSINPIISPVYL</sequence>
<dbReference type="GO" id="GO:0043015">
    <property type="term" value="F:gamma-tubulin binding"/>
    <property type="evidence" value="ECO:0007669"/>
    <property type="project" value="InterPro"/>
</dbReference>
<evidence type="ECO:0000256" key="3">
    <source>
        <dbReference type="ARBA" id="ARBA00022490"/>
    </source>
</evidence>
<keyword evidence="5" id="KW-0206">Cytoskeleton</keyword>
<name>A0A9P0NW90_ACAOB</name>
<dbReference type="EMBL" id="CAKOFQ010006666">
    <property type="protein sequence ID" value="CAH1956604.1"/>
    <property type="molecule type" value="Genomic_DNA"/>
</dbReference>
<dbReference type="GO" id="GO:0051225">
    <property type="term" value="P:spindle assembly"/>
    <property type="evidence" value="ECO:0007669"/>
    <property type="project" value="TreeGrafter"/>
</dbReference>
<dbReference type="InterPro" id="IPR041470">
    <property type="entry name" value="GCP_N"/>
</dbReference>
<organism evidence="9 10">
    <name type="scientific">Acanthoscelides obtectus</name>
    <name type="common">Bean weevil</name>
    <name type="synonym">Bruchus obtectus</name>
    <dbReference type="NCBI Taxonomy" id="200917"/>
    <lineage>
        <taxon>Eukaryota</taxon>
        <taxon>Metazoa</taxon>
        <taxon>Ecdysozoa</taxon>
        <taxon>Arthropoda</taxon>
        <taxon>Hexapoda</taxon>
        <taxon>Insecta</taxon>
        <taxon>Pterygota</taxon>
        <taxon>Neoptera</taxon>
        <taxon>Endopterygota</taxon>
        <taxon>Coleoptera</taxon>
        <taxon>Polyphaga</taxon>
        <taxon>Cucujiformia</taxon>
        <taxon>Chrysomeloidea</taxon>
        <taxon>Chrysomelidae</taxon>
        <taxon>Bruchinae</taxon>
        <taxon>Bruchini</taxon>
        <taxon>Acanthoscelides</taxon>
    </lineage>
</organism>
<dbReference type="GO" id="GO:0031122">
    <property type="term" value="P:cytoplasmic microtubule organization"/>
    <property type="evidence" value="ECO:0007669"/>
    <property type="project" value="TreeGrafter"/>
</dbReference>
<proteinExistence type="inferred from homology"/>
<dbReference type="GO" id="GO:0007020">
    <property type="term" value="P:microtubule nucleation"/>
    <property type="evidence" value="ECO:0007669"/>
    <property type="project" value="InterPro"/>
</dbReference>
<dbReference type="CDD" id="cd22572">
    <property type="entry name" value="GCP5_NTD"/>
    <property type="match status" value="1"/>
</dbReference>
<dbReference type="GO" id="GO:0000922">
    <property type="term" value="C:spindle pole"/>
    <property type="evidence" value="ECO:0007669"/>
    <property type="project" value="InterPro"/>
</dbReference>
<dbReference type="InterPro" id="IPR040457">
    <property type="entry name" value="GCP_C"/>
</dbReference>
<dbReference type="Gene3D" id="1.20.120.1900">
    <property type="entry name" value="Gamma-tubulin complex, C-terminal domain"/>
    <property type="match status" value="1"/>
</dbReference>
<keyword evidence="10" id="KW-1185">Reference proteome</keyword>
<feature type="domain" description="Gamma tubulin complex component C-terminal" evidence="7">
    <location>
        <begin position="757"/>
        <end position="893"/>
    </location>
</feature>
<evidence type="ECO:0000256" key="5">
    <source>
        <dbReference type="ARBA" id="ARBA00023212"/>
    </source>
</evidence>
<evidence type="ECO:0000256" key="2">
    <source>
        <dbReference type="ARBA" id="ARBA00010337"/>
    </source>
</evidence>
<reference evidence="9" key="1">
    <citation type="submission" date="2022-03" db="EMBL/GenBank/DDBJ databases">
        <authorList>
            <person name="Sayadi A."/>
        </authorList>
    </citation>
    <scope>NUCLEOTIDE SEQUENCE</scope>
</reference>
<comment type="caution">
    <text evidence="9">The sequence shown here is derived from an EMBL/GenBank/DDBJ whole genome shotgun (WGS) entry which is preliminary data.</text>
</comment>
<dbReference type="Pfam" id="PF04130">
    <property type="entry name" value="GCP_C_terminal"/>
    <property type="match status" value="1"/>
</dbReference>
<dbReference type="PANTHER" id="PTHR19302:SF14">
    <property type="entry name" value="GAMMA-TUBULIN COMPLEX COMPONENT 3"/>
    <property type="match status" value="1"/>
</dbReference>
<dbReference type="GO" id="GO:0000930">
    <property type="term" value="C:gamma-tubulin complex"/>
    <property type="evidence" value="ECO:0007669"/>
    <property type="project" value="TreeGrafter"/>
</dbReference>
<keyword evidence="3" id="KW-0963">Cytoplasm</keyword>
<keyword evidence="4" id="KW-0493">Microtubule</keyword>
<feature type="domain" description="Gamma tubulin complex component protein N-terminal" evidence="8">
    <location>
        <begin position="265"/>
        <end position="543"/>
    </location>
</feature>
<dbReference type="GO" id="GO:0005874">
    <property type="term" value="C:microtubule"/>
    <property type="evidence" value="ECO:0007669"/>
    <property type="project" value="UniProtKB-KW"/>
</dbReference>
<dbReference type="OrthoDB" id="66546at2759"/>
<dbReference type="GO" id="GO:0051321">
    <property type="term" value="P:meiotic cell cycle"/>
    <property type="evidence" value="ECO:0007669"/>
    <property type="project" value="TreeGrafter"/>
</dbReference>
<dbReference type="PANTHER" id="PTHR19302">
    <property type="entry name" value="GAMMA TUBULIN COMPLEX PROTEIN"/>
    <property type="match status" value="1"/>
</dbReference>
<evidence type="ECO:0000256" key="1">
    <source>
        <dbReference type="ARBA" id="ARBA00004245"/>
    </source>
</evidence>
<dbReference type="AlphaFoldDB" id="A0A9P0NW90"/>
<evidence type="ECO:0000256" key="6">
    <source>
        <dbReference type="SAM" id="MobiDB-lite"/>
    </source>
</evidence>
<dbReference type="InterPro" id="IPR059169">
    <property type="entry name" value="GCP5_N_ext"/>
</dbReference>
<evidence type="ECO:0000256" key="4">
    <source>
        <dbReference type="ARBA" id="ARBA00022701"/>
    </source>
</evidence>
<comment type="similarity">
    <text evidence="2">Belongs to the TUBGCP family.</text>
</comment>
<dbReference type="Pfam" id="PF17681">
    <property type="entry name" value="GCP_N_terminal"/>
    <property type="match status" value="1"/>
</dbReference>
<comment type="subcellular location">
    <subcellularLocation>
        <location evidence="1">Cytoplasm</location>
        <location evidence="1">Cytoskeleton</location>
    </subcellularLocation>
</comment>
<dbReference type="Proteomes" id="UP001152888">
    <property type="component" value="Unassembled WGS sequence"/>
</dbReference>
<evidence type="ECO:0000313" key="10">
    <source>
        <dbReference type="Proteomes" id="UP001152888"/>
    </source>
</evidence>
<dbReference type="InterPro" id="IPR042241">
    <property type="entry name" value="GCP_C_sf"/>
</dbReference>
<evidence type="ECO:0000259" key="7">
    <source>
        <dbReference type="Pfam" id="PF04130"/>
    </source>
</evidence>
<evidence type="ECO:0008006" key="11">
    <source>
        <dbReference type="Google" id="ProtNLM"/>
    </source>
</evidence>
<gene>
    <name evidence="9" type="ORF">ACAOBT_LOCUS1660</name>
</gene>
<protein>
    <recommendedName>
        <fullName evidence="11">Gamma-tubulin complex component</fullName>
    </recommendedName>
</protein>
<dbReference type="InterPro" id="IPR007259">
    <property type="entry name" value="GCP"/>
</dbReference>
<dbReference type="GO" id="GO:0051011">
    <property type="term" value="F:microtubule minus-end binding"/>
    <property type="evidence" value="ECO:0007669"/>
    <property type="project" value="TreeGrafter"/>
</dbReference>
<accession>A0A9P0NW90</accession>
<evidence type="ECO:0000313" key="9">
    <source>
        <dbReference type="EMBL" id="CAH1956604.1"/>
    </source>
</evidence>
<evidence type="ECO:0000259" key="8">
    <source>
        <dbReference type="Pfam" id="PF17681"/>
    </source>
</evidence>